<keyword evidence="4" id="KW-1003">Cell membrane</keyword>
<keyword evidence="7" id="KW-0812">Transmembrane</keyword>
<dbReference type="Gene3D" id="3.30.565.10">
    <property type="entry name" value="Histidine kinase-like ATPase, C-terminal domain"/>
    <property type="match status" value="1"/>
</dbReference>
<evidence type="ECO:0000256" key="5">
    <source>
        <dbReference type="ARBA" id="ARBA00022553"/>
    </source>
</evidence>
<dbReference type="EMBL" id="FOAT01000027">
    <property type="protein sequence ID" value="SEL41045.1"/>
    <property type="molecule type" value="Genomic_DNA"/>
</dbReference>
<dbReference type="PROSITE" id="PS50109">
    <property type="entry name" value="HIS_KIN"/>
    <property type="match status" value="1"/>
</dbReference>
<feature type="domain" description="Histidine kinase" evidence="14">
    <location>
        <begin position="68"/>
        <end position="282"/>
    </location>
</feature>
<evidence type="ECO:0000256" key="4">
    <source>
        <dbReference type="ARBA" id="ARBA00022475"/>
    </source>
</evidence>
<dbReference type="FunFam" id="1.10.287.130:FF:000001">
    <property type="entry name" value="Two-component sensor histidine kinase"/>
    <property type="match status" value="1"/>
</dbReference>
<dbReference type="InterPro" id="IPR036890">
    <property type="entry name" value="HATPase_C_sf"/>
</dbReference>
<dbReference type="PANTHER" id="PTHR45528:SF1">
    <property type="entry name" value="SENSOR HISTIDINE KINASE CPXA"/>
    <property type="match status" value="1"/>
</dbReference>
<keyword evidence="8" id="KW-0547">Nucleotide-binding</keyword>
<dbReference type="Pfam" id="PF00512">
    <property type="entry name" value="HisKA"/>
    <property type="match status" value="1"/>
</dbReference>
<keyword evidence="11" id="KW-1133">Transmembrane helix</keyword>
<sequence>MLALFISRNFSRPISQLNKKAHELGNDQSSADYHNGFCSELDELNETLDKTDDKLKQNKEFQNELLANVSHDLRTPLTMIKGYAEMIRDISHEDEQQCAEDVAVIVREADRLTALVGEILEYSELQMKDTEDIMSDCDLSKIVGTVTDSFESLFSKDGYIFECSIAENIHVCGNASRLTRAVYNLIDNALRHIGADKWIGVTLKVENGKEVIEIADHGDGIAPDELERIWDKYYTNRQRDGKGVSGLGLAIVKQTIGQHGGMCSAVSEVGKGCTFRLELNKL</sequence>
<gene>
    <name evidence="15" type="ORF">SAMN05216469_12711</name>
</gene>
<reference evidence="15 16" key="1">
    <citation type="submission" date="2016-10" db="EMBL/GenBank/DDBJ databases">
        <authorList>
            <person name="de Groot N.N."/>
        </authorList>
    </citation>
    <scope>NUCLEOTIDE SEQUENCE [LARGE SCALE GENOMIC DNA]</scope>
    <source>
        <strain evidence="15 16">KH2T6</strain>
    </source>
</reference>
<name>A0A1H7Q0L2_RUMAL</name>
<dbReference type="CDD" id="cd00082">
    <property type="entry name" value="HisKA"/>
    <property type="match status" value="1"/>
</dbReference>
<dbReference type="AlphaFoldDB" id="A0A1H7Q0L2"/>
<protein>
    <recommendedName>
        <fullName evidence="3">histidine kinase</fullName>
        <ecNumber evidence="3">2.7.13.3</ecNumber>
    </recommendedName>
</protein>
<dbReference type="SMART" id="SM00388">
    <property type="entry name" value="HisKA"/>
    <property type="match status" value="1"/>
</dbReference>
<dbReference type="InterPro" id="IPR050398">
    <property type="entry name" value="HssS/ArlS-like"/>
</dbReference>
<dbReference type="EC" id="2.7.13.3" evidence="3"/>
<evidence type="ECO:0000256" key="6">
    <source>
        <dbReference type="ARBA" id="ARBA00022679"/>
    </source>
</evidence>
<evidence type="ECO:0000313" key="15">
    <source>
        <dbReference type="EMBL" id="SEL41045.1"/>
    </source>
</evidence>
<evidence type="ECO:0000256" key="11">
    <source>
        <dbReference type="ARBA" id="ARBA00022989"/>
    </source>
</evidence>
<dbReference type="InterPro" id="IPR003661">
    <property type="entry name" value="HisK_dim/P_dom"/>
</dbReference>
<evidence type="ECO:0000256" key="9">
    <source>
        <dbReference type="ARBA" id="ARBA00022777"/>
    </source>
</evidence>
<evidence type="ECO:0000256" key="8">
    <source>
        <dbReference type="ARBA" id="ARBA00022741"/>
    </source>
</evidence>
<evidence type="ECO:0000256" key="2">
    <source>
        <dbReference type="ARBA" id="ARBA00004651"/>
    </source>
</evidence>
<dbReference type="SMART" id="SM00387">
    <property type="entry name" value="HATPase_c"/>
    <property type="match status" value="1"/>
</dbReference>
<dbReference type="Proteomes" id="UP000186015">
    <property type="component" value="Unassembled WGS sequence"/>
</dbReference>
<dbReference type="SUPFAM" id="SSF55874">
    <property type="entry name" value="ATPase domain of HSP90 chaperone/DNA topoisomerase II/histidine kinase"/>
    <property type="match status" value="1"/>
</dbReference>
<evidence type="ECO:0000259" key="14">
    <source>
        <dbReference type="PROSITE" id="PS50109"/>
    </source>
</evidence>
<comment type="subcellular location">
    <subcellularLocation>
        <location evidence="2">Cell membrane</location>
        <topology evidence="2">Multi-pass membrane protein</topology>
    </subcellularLocation>
</comment>
<evidence type="ECO:0000256" key="1">
    <source>
        <dbReference type="ARBA" id="ARBA00000085"/>
    </source>
</evidence>
<dbReference type="GO" id="GO:0000155">
    <property type="term" value="F:phosphorelay sensor kinase activity"/>
    <property type="evidence" value="ECO:0007669"/>
    <property type="project" value="InterPro"/>
</dbReference>
<dbReference type="SUPFAM" id="SSF47384">
    <property type="entry name" value="Homodimeric domain of signal transducing histidine kinase"/>
    <property type="match status" value="1"/>
</dbReference>
<organism evidence="15 16">
    <name type="scientific">Ruminococcus albus</name>
    <dbReference type="NCBI Taxonomy" id="1264"/>
    <lineage>
        <taxon>Bacteria</taxon>
        <taxon>Bacillati</taxon>
        <taxon>Bacillota</taxon>
        <taxon>Clostridia</taxon>
        <taxon>Eubacteriales</taxon>
        <taxon>Oscillospiraceae</taxon>
        <taxon>Ruminococcus</taxon>
    </lineage>
</organism>
<dbReference type="Gene3D" id="1.10.287.130">
    <property type="match status" value="1"/>
</dbReference>
<keyword evidence="13" id="KW-0472">Membrane</keyword>
<dbReference type="CDD" id="cd00075">
    <property type="entry name" value="HATPase"/>
    <property type="match status" value="1"/>
</dbReference>
<proteinExistence type="predicted"/>
<keyword evidence="9 15" id="KW-0418">Kinase</keyword>
<keyword evidence="6" id="KW-0808">Transferase</keyword>
<evidence type="ECO:0000256" key="10">
    <source>
        <dbReference type="ARBA" id="ARBA00022840"/>
    </source>
</evidence>
<dbReference type="InterPro" id="IPR036097">
    <property type="entry name" value="HisK_dim/P_sf"/>
</dbReference>
<dbReference type="Pfam" id="PF02518">
    <property type="entry name" value="HATPase_c"/>
    <property type="match status" value="1"/>
</dbReference>
<dbReference type="InterPro" id="IPR005467">
    <property type="entry name" value="His_kinase_dom"/>
</dbReference>
<keyword evidence="5" id="KW-0597">Phosphoprotein</keyword>
<comment type="catalytic activity">
    <reaction evidence="1">
        <text>ATP + protein L-histidine = ADP + protein N-phospho-L-histidine.</text>
        <dbReference type="EC" id="2.7.13.3"/>
    </reaction>
</comment>
<dbReference type="GO" id="GO:0005524">
    <property type="term" value="F:ATP binding"/>
    <property type="evidence" value="ECO:0007669"/>
    <property type="project" value="UniProtKB-KW"/>
</dbReference>
<dbReference type="InterPro" id="IPR004358">
    <property type="entry name" value="Sig_transdc_His_kin-like_C"/>
</dbReference>
<evidence type="ECO:0000256" key="13">
    <source>
        <dbReference type="ARBA" id="ARBA00023136"/>
    </source>
</evidence>
<keyword evidence="12" id="KW-0902">Two-component regulatory system</keyword>
<dbReference type="PANTHER" id="PTHR45528">
    <property type="entry name" value="SENSOR HISTIDINE KINASE CPXA"/>
    <property type="match status" value="1"/>
</dbReference>
<accession>A0A1H7Q0L2</accession>
<dbReference type="InterPro" id="IPR003594">
    <property type="entry name" value="HATPase_dom"/>
</dbReference>
<evidence type="ECO:0000313" key="16">
    <source>
        <dbReference type="Proteomes" id="UP000186015"/>
    </source>
</evidence>
<evidence type="ECO:0000256" key="3">
    <source>
        <dbReference type="ARBA" id="ARBA00012438"/>
    </source>
</evidence>
<dbReference type="RefSeq" id="WP_242940269.1">
    <property type="nucleotide sequence ID" value="NZ_FOAT01000027.1"/>
</dbReference>
<evidence type="ECO:0000256" key="7">
    <source>
        <dbReference type="ARBA" id="ARBA00022692"/>
    </source>
</evidence>
<keyword evidence="10" id="KW-0067">ATP-binding</keyword>
<dbReference type="GO" id="GO:0005886">
    <property type="term" value="C:plasma membrane"/>
    <property type="evidence" value="ECO:0007669"/>
    <property type="project" value="UniProtKB-SubCell"/>
</dbReference>
<evidence type="ECO:0000256" key="12">
    <source>
        <dbReference type="ARBA" id="ARBA00023012"/>
    </source>
</evidence>
<dbReference type="PRINTS" id="PR00344">
    <property type="entry name" value="BCTRLSENSOR"/>
</dbReference>